<dbReference type="AlphaFoldDB" id="A0AAN8UBS7"/>
<name>A0AAN8UBS7_SOLBU</name>
<comment type="caution">
    <text evidence="1">The sequence shown here is derived from an EMBL/GenBank/DDBJ whole genome shotgun (WGS) entry which is preliminary data.</text>
</comment>
<sequence length="66" mass="7299">MSLLGFHRCNLNRLFSSLGVGKLENYMVSESIQVSSTQYEVTKNCLSNNSLDLPKNGGERDVCFPG</sequence>
<proteinExistence type="predicted"/>
<keyword evidence="2" id="KW-1185">Reference proteome</keyword>
<reference evidence="1 2" key="1">
    <citation type="submission" date="2024-02" db="EMBL/GenBank/DDBJ databases">
        <title>de novo genome assembly of Solanum bulbocastanum strain 11H21.</title>
        <authorList>
            <person name="Hosaka A.J."/>
        </authorList>
    </citation>
    <scope>NUCLEOTIDE SEQUENCE [LARGE SCALE GENOMIC DNA]</scope>
    <source>
        <tissue evidence="1">Young leaves</tissue>
    </source>
</reference>
<dbReference type="EMBL" id="JBANQN010000001">
    <property type="protein sequence ID" value="KAK6803245.1"/>
    <property type="molecule type" value="Genomic_DNA"/>
</dbReference>
<evidence type="ECO:0000313" key="1">
    <source>
        <dbReference type="EMBL" id="KAK6803245.1"/>
    </source>
</evidence>
<organism evidence="1 2">
    <name type="scientific">Solanum bulbocastanum</name>
    <name type="common">Wild potato</name>
    <dbReference type="NCBI Taxonomy" id="147425"/>
    <lineage>
        <taxon>Eukaryota</taxon>
        <taxon>Viridiplantae</taxon>
        <taxon>Streptophyta</taxon>
        <taxon>Embryophyta</taxon>
        <taxon>Tracheophyta</taxon>
        <taxon>Spermatophyta</taxon>
        <taxon>Magnoliopsida</taxon>
        <taxon>eudicotyledons</taxon>
        <taxon>Gunneridae</taxon>
        <taxon>Pentapetalae</taxon>
        <taxon>asterids</taxon>
        <taxon>lamiids</taxon>
        <taxon>Solanales</taxon>
        <taxon>Solanaceae</taxon>
        <taxon>Solanoideae</taxon>
        <taxon>Solaneae</taxon>
        <taxon>Solanum</taxon>
    </lineage>
</organism>
<evidence type="ECO:0000313" key="2">
    <source>
        <dbReference type="Proteomes" id="UP001371456"/>
    </source>
</evidence>
<dbReference type="Proteomes" id="UP001371456">
    <property type="component" value="Unassembled WGS sequence"/>
</dbReference>
<gene>
    <name evidence="1" type="ORF">RDI58_001029</name>
</gene>
<accession>A0AAN8UBS7</accession>
<protein>
    <submittedName>
        <fullName evidence="1">Uncharacterized protein</fullName>
    </submittedName>
</protein>